<feature type="region of interest" description="Disordered" evidence="1">
    <location>
        <begin position="100"/>
        <end position="135"/>
    </location>
</feature>
<accession>A0AAD7SWT5</accession>
<proteinExistence type="predicted"/>
<keyword evidence="3" id="KW-1185">Reference proteome</keyword>
<evidence type="ECO:0000256" key="1">
    <source>
        <dbReference type="SAM" id="MobiDB-lite"/>
    </source>
</evidence>
<sequence length="135" mass="14713">MARPDARCCGYSCYESTALCFHGRQFTCDFVKANVAKSLLDADFLCTNGLLVDVKNHRLVNAEDFGSFPCTLSSLPMTTLSCVLTASSEFSRLLGEFPDATRPTFSTADTKHGVEHHIPKTGPSPQPGEARRHEG</sequence>
<name>A0AAD7SWT5_9TELE</name>
<protein>
    <submittedName>
        <fullName evidence="2">Uncharacterized protein</fullName>
    </submittedName>
</protein>
<feature type="compositionally biased region" description="Basic and acidic residues" evidence="1">
    <location>
        <begin position="109"/>
        <end position="118"/>
    </location>
</feature>
<reference evidence="2" key="1">
    <citation type="journal article" date="2023" name="Science">
        <title>Genome structures resolve the early diversification of teleost fishes.</title>
        <authorList>
            <person name="Parey E."/>
            <person name="Louis A."/>
            <person name="Montfort J."/>
            <person name="Bouchez O."/>
            <person name="Roques C."/>
            <person name="Iampietro C."/>
            <person name="Lluch J."/>
            <person name="Castinel A."/>
            <person name="Donnadieu C."/>
            <person name="Desvignes T."/>
            <person name="Floi Bucao C."/>
            <person name="Jouanno E."/>
            <person name="Wen M."/>
            <person name="Mejri S."/>
            <person name="Dirks R."/>
            <person name="Jansen H."/>
            <person name="Henkel C."/>
            <person name="Chen W.J."/>
            <person name="Zahm M."/>
            <person name="Cabau C."/>
            <person name="Klopp C."/>
            <person name="Thompson A.W."/>
            <person name="Robinson-Rechavi M."/>
            <person name="Braasch I."/>
            <person name="Lecointre G."/>
            <person name="Bobe J."/>
            <person name="Postlethwait J.H."/>
            <person name="Berthelot C."/>
            <person name="Roest Crollius H."/>
            <person name="Guiguen Y."/>
        </authorList>
    </citation>
    <scope>NUCLEOTIDE SEQUENCE</scope>
    <source>
        <strain evidence="2">NC1722</strain>
    </source>
</reference>
<organism evidence="2 3">
    <name type="scientific">Aldrovandia affinis</name>
    <dbReference type="NCBI Taxonomy" id="143900"/>
    <lineage>
        <taxon>Eukaryota</taxon>
        <taxon>Metazoa</taxon>
        <taxon>Chordata</taxon>
        <taxon>Craniata</taxon>
        <taxon>Vertebrata</taxon>
        <taxon>Euteleostomi</taxon>
        <taxon>Actinopterygii</taxon>
        <taxon>Neopterygii</taxon>
        <taxon>Teleostei</taxon>
        <taxon>Notacanthiformes</taxon>
        <taxon>Halosauridae</taxon>
        <taxon>Aldrovandia</taxon>
    </lineage>
</organism>
<comment type="caution">
    <text evidence="2">The sequence shown here is derived from an EMBL/GenBank/DDBJ whole genome shotgun (WGS) entry which is preliminary data.</text>
</comment>
<evidence type="ECO:0000313" key="3">
    <source>
        <dbReference type="Proteomes" id="UP001221898"/>
    </source>
</evidence>
<gene>
    <name evidence="2" type="ORF">AAFF_G00234790</name>
</gene>
<evidence type="ECO:0000313" key="2">
    <source>
        <dbReference type="EMBL" id="KAJ8409281.1"/>
    </source>
</evidence>
<dbReference type="AlphaFoldDB" id="A0AAD7SWT5"/>
<dbReference type="EMBL" id="JAINUG010000031">
    <property type="protein sequence ID" value="KAJ8409281.1"/>
    <property type="molecule type" value="Genomic_DNA"/>
</dbReference>
<dbReference type="Proteomes" id="UP001221898">
    <property type="component" value="Unassembled WGS sequence"/>
</dbReference>